<protein>
    <submittedName>
        <fullName evidence="1">SET domain-containing protein</fullName>
    </submittedName>
</protein>
<dbReference type="InterPro" id="IPR050600">
    <property type="entry name" value="SETD3_SETD6_MTase"/>
</dbReference>
<dbReference type="InterPro" id="IPR046341">
    <property type="entry name" value="SET_dom_sf"/>
</dbReference>
<gene>
    <name evidence="1" type="ORF">BXZ70DRAFT_935362</name>
</gene>
<evidence type="ECO:0000313" key="2">
    <source>
        <dbReference type="Proteomes" id="UP000813824"/>
    </source>
</evidence>
<dbReference type="GO" id="GO:0016279">
    <property type="term" value="F:protein-lysine N-methyltransferase activity"/>
    <property type="evidence" value="ECO:0007669"/>
    <property type="project" value="TreeGrafter"/>
</dbReference>
<proteinExistence type="predicted"/>
<dbReference type="PANTHER" id="PTHR13271">
    <property type="entry name" value="UNCHARACTERIZED PUTATIVE METHYLTRANSFERASE"/>
    <property type="match status" value="1"/>
</dbReference>
<evidence type="ECO:0000313" key="1">
    <source>
        <dbReference type="EMBL" id="KAH8101279.1"/>
    </source>
</evidence>
<sequence length="434" mass="48138">MSSSSNEPENIVFFRGWFDSKGGTIHPNVYYQQVDTGFNIIAKDPIPEDAEIVSCPFDLVITPKVSRDALLKVLQIDGAAVEDIFKGWTETQLMCTYMAMHSIAGDNENLRHTPYLSTLPSPSRLFTPLHFTSTELSLFQGSNLYSATLDRQHIWQGHHAQCQSLISSINTSWGNLFTWEKYLTAATYISSRAFPSTLMNVEPSLVATKESFPILLPGVDALNHARAKPVSWIISHPSPTGDVPLTRSKISLVLHTSTPANSELFNNYGPKPNAELILGYGFTLENNPDDTIVLKIGGAKGSQGQDKWEVGREVKGIDPVWKVIVDAVHEQSEEDEEVQAEDGVEVVNVEDELDASDMLARMAGSLLEKLPPPEVQDTTGVRLEVATMLRHYIEGQRDILQSIIHFAREKEQRALQLAKEQGLDIVAEDPEDAE</sequence>
<dbReference type="PANTHER" id="PTHR13271:SF147">
    <property type="entry name" value="PROTEIN-LYSINE N-METHYLTRANSFERASE EFM1-RELATED"/>
    <property type="match status" value="1"/>
</dbReference>
<keyword evidence="2" id="KW-1185">Reference proteome</keyword>
<dbReference type="GO" id="GO:0005634">
    <property type="term" value="C:nucleus"/>
    <property type="evidence" value="ECO:0007669"/>
    <property type="project" value="TreeGrafter"/>
</dbReference>
<comment type="caution">
    <text evidence="1">The sequence shown here is derived from an EMBL/GenBank/DDBJ whole genome shotgun (WGS) entry which is preliminary data.</text>
</comment>
<dbReference type="Proteomes" id="UP000813824">
    <property type="component" value="Unassembled WGS sequence"/>
</dbReference>
<name>A0A8K0UQM1_9AGAR</name>
<dbReference type="SUPFAM" id="SSF82199">
    <property type="entry name" value="SET domain"/>
    <property type="match status" value="1"/>
</dbReference>
<dbReference type="AlphaFoldDB" id="A0A8K0UQM1"/>
<reference evidence="1" key="1">
    <citation type="journal article" date="2021" name="New Phytol.">
        <title>Evolutionary innovations through gain and loss of genes in the ectomycorrhizal Boletales.</title>
        <authorList>
            <person name="Wu G."/>
            <person name="Miyauchi S."/>
            <person name="Morin E."/>
            <person name="Kuo A."/>
            <person name="Drula E."/>
            <person name="Varga T."/>
            <person name="Kohler A."/>
            <person name="Feng B."/>
            <person name="Cao Y."/>
            <person name="Lipzen A."/>
            <person name="Daum C."/>
            <person name="Hundley H."/>
            <person name="Pangilinan J."/>
            <person name="Johnson J."/>
            <person name="Barry K."/>
            <person name="LaButti K."/>
            <person name="Ng V."/>
            <person name="Ahrendt S."/>
            <person name="Min B."/>
            <person name="Choi I.G."/>
            <person name="Park H."/>
            <person name="Plett J.M."/>
            <person name="Magnuson J."/>
            <person name="Spatafora J.W."/>
            <person name="Nagy L.G."/>
            <person name="Henrissat B."/>
            <person name="Grigoriev I.V."/>
            <person name="Yang Z.L."/>
            <person name="Xu J."/>
            <person name="Martin F.M."/>
        </authorList>
    </citation>
    <scope>NUCLEOTIDE SEQUENCE</scope>
    <source>
        <strain evidence="1">KKN 215</strain>
    </source>
</reference>
<accession>A0A8K0UQM1</accession>
<dbReference type="OrthoDB" id="42889at2759"/>
<dbReference type="EMBL" id="JAEVFJ010000013">
    <property type="protein sequence ID" value="KAH8101279.1"/>
    <property type="molecule type" value="Genomic_DNA"/>
</dbReference>
<organism evidence="1 2">
    <name type="scientific">Cristinia sonorae</name>
    <dbReference type="NCBI Taxonomy" id="1940300"/>
    <lineage>
        <taxon>Eukaryota</taxon>
        <taxon>Fungi</taxon>
        <taxon>Dikarya</taxon>
        <taxon>Basidiomycota</taxon>
        <taxon>Agaricomycotina</taxon>
        <taxon>Agaricomycetes</taxon>
        <taxon>Agaricomycetidae</taxon>
        <taxon>Agaricales</taxon>
        <taxon>Pleurotineae</taxon>
        <taxon>Stephanosporaceae</taxon>
        <taxon>Cristinia</taxon>
    </lineage>
</organism>
<dbReference type="Gene3D" id="3.90.1410.10">
    <property type="entry name" value="set domain protein methyltransferase, domain 1"/>
    <property type="match status" value="1"/>
</dbReference>